<dbReference type="Proteomes" id="UP001148932">
    <property type="component" value="Unassembled WGS sequence"/>
</dbReference>
<dbReference type="EMBL" id="JAPCKI010000002">
    <property type="protein sequence ID" value="MDD2176498.1"/>
    <property type="molecule type" value="Genomic_DNA"/>
</dbReference>
<comment type="caution">
    <text evidence="3">The sequence shown here is derived from an EMBL/GenBank/DDBJ whole genome shotgun (WGS) entry which is preliminary data.</text>
</comment>
<feature type="chain" id="PRO_5046862553" evidence="2">
    <location>
        <begin position="24"/>
        <end position="218"/>
    </location>
</feature>
<dbReference type="SUPFAM" id="SSF56925">
    <property type="entry name" value="OMPA-like"/>
    <property type="match status" value="1"/>
</dbReference>
<keyword evidence="2" id="KW-0732">Signal</keyword>
<organism evidence="3 4">
    <name type="scientific">Acidovorax benzenivorans</name>
    <dbReference type="NCBI Taxonomy" id="2987520"/>
    <lineage>
        <taxon>Bacteria</taxon>
        <taxon>Pseudomonadati</taxon>
        <taxon>Pseudomonadota</taxon>
        <taxon>Betaproteobacteria</taxon>
        <taxon>Burkholderiales</taxon>
        <taxon>Comamonadaceae</taxon>
        <taxon>Acidovorax</taxon>
    </lineage>
</organism>
<evidence type="ECO:0000313" key="3">
    <source>
        <dbReference type="EMBL" id="MDD2176498.1"/>
    </source>
</evidence>
<dbReference type="PANTHER" id="PTHR36920">
    <property type="match status" value="1"/>
</dbReference>
<dbReference type="Gene3D" id="2.40.160.20">
    <property type="match status" value="1"/>
</dbReference>
<feature type="signal peptide" evidence="2">
    <location>
        <begin position="1"/>
        <end position="23"/>
    </location>
</feature>
<dbReference type="PANTHER" id="PTHR36920:SF1">
    <property type="entry name" value="OUTER MEMBRANE PROTEIN W"/>
    <property type="match status" value="1"/>
</dbReference>
<reference evidence="3" key="1">
    <citation type="submission" date="2022-10" db="EMBL/GenBank/DDBJ databases">
        <title>Description of microaerobic benzene degrading bacteria.</title>
        <authorList>
            <person name="Bedics A."/>
            <person name="Tancsics A."/>
            <person name="Banerjee S."/>
        </authorList>
    </citation>
    <scope>NUCLEOTIDE SEQUENCE</scope>
    <source>
        <strain evidence="3">D2M1</strain>
    </source>
</reference>
<evidence type="ECO:0000256" key="2">
    <source>
        <dbReference type="SAM" id="SignalP"/>
    </source>
</evidence>
<evidence type="ECO:0000256" key="1">
    <source>
        <dbReference type="ARBA" id="ARBA00004442"/>
    </source>
</evidence>
<gene>
    <name evidence="3" type="ORF">OIN59_03570</name>
</gene>
<proteinExistence type="predicted"/>
<evidence type="ECO:0000313" key="4">
    <source>
        <dbReference type="Proteomes" id="UP001148932"/>
    </source>
</evidence>
<comment type="subcellular location">
    <subcellularLocation>
        <location evidence="1">Cell outer membrane</location>
    </subcellularLocation>
</comment>
<protein>
    <submittedName>
        <fullName evidence="3">Outer membrane beta-barrel protein</fullName>
    </submittedName>
</protein>
<sequence>MSKLFWMRIASAFSMMLTLTAHAQSADKKFWAHVGPVGVQFNTDTRLVVAGAPVNGANADAKNNVSLGVEIGYEVAPSVIVSLTAGLPPTTTLIGKGGPVDGLQLGRVKYGPAVLSAHYHFDAGSFKPYVGAGINYTAVLESKDGAVAELDVKSAWGSVLQVGVDVPLSNGWGLFLDIKKIYVKTTARGTVPAFGGPPAEASIRLNPLLVHAGISWRF</sequence>
<dbReference type="Pfam" id="PF03922">
    <property type="entry name" value="OmpW"/>
    <property type="match status" value="1"/>
</dbReference>
<dbReference type="RefSeq" id="WP_270174411.1">
    <property type="nucleotide sequence ID" value="NZ_JAPCKI010000002.1"/>
</dbReference>
<dbReference type="InterPro" id="IPR005618">
    <property type="entry name" value="OMPW"/>
</dbReference>
<dbReference type="InterPro" id="IPR011250">
    <property type="entry name" value="OMP/PagP_B-barrel"/>
</dbReference>
<name>A0ABT5RU98_9BURK</name>
<keyword evidence="4" id="KW-1185">Reference proteome</keyword>
<accession>A0ABT5RU98</accession>